<dbReference type="AlphaFoldDB" id="A0A2S6BYX6"/>
<accession>A0A2S6BYX6</accession>
<comment type="caution">
    <text evidence="2">The sequence shown here is derived from an EMBL/GenBank/DDBJ whole genome shotgun (WGS) entry which is preliminary data.</text>
</comment>
<evidence type="ECO:0000313" key="3">
    <source>
        <dbReference type="Proteomes" id="UP000237631"/>
    </source>
</evidence>
<dbReference type="Proteomes" id="UP000237631">
    <property type="component" value="Unassembled WGS sequence"/>
</dbReference>
<keyword evidence="3" id="KW-1185">Reference proteome</keyword>
<proteinExistence type="predicted"/>
<feature type="region of interest" description="Disordered" evidence="1">
    <location>
        <begin position="27"/>
        <end position="74"/>
    </location>
</feature>
<gene>
    <name evidence="2" type="ORF">CBER1_10564</name>
</gene>
<feature type="compositionally biased region" description="Polar residues" evidence="1">
    <location>
        <begin position="27"/>
        <end position="44"/>
    </location>
</feature>
<dbReference type="EMBL" id="PNEN01001674">
    <property type="protein sequence ID" value="PPJ52675.1"/>
    <property type="molecule type" value="Genomic_DNA"/>
</dbReference>
<dbReference type="OrthoDB" id="10522900at2759"/>
<evidence type="ECO:0000313" key="2">
    <source>
        <dbReference type="EMBL" id="PPJ52675.1"/>
    </source>
</evidence>
<protein>
    <submittedName>
        <fullName evidence="2">Uncharacterized protein</fullName>
    </submittedName>
</protein>
<evidence type="ECO:0000256" key="1">
    <source>
        <dbReference type="SAM" id="MobiDB-lite"/>
    </source>
</evidence>
<sequence length="144" mass="15809">MGKTKNSKRMAAKCGKAARGMVVLPIASSSQTASEPNASTTSNAVLPPPINDATPTQQETSKQHDETAPESTPKFKLISKEQKEFLNQIQFALYTPSTNLQSFFTTIEDEHLPAAIEHLEFSHGLEHQITQRKTSKLLELTSSI</sequence>
<organism evidence="2 3">
    <name type="scientific">Cercospora berteroae</name>
    <dbReference type="NCBI Taxonomy" id="357750"/>
    <lineage>
        <taxon>Eukaryota</taxon>
        <taxon>Fungi</taxon>
        <taxon>Dikarya</taxon>
        <taxon>Ascomycota</taxon>
        <taxon>Pezizomycotina</taxon>
        <taxon>Dothideomycetes</taxon>
        <taxon>Dothideomycetidae</taxon>
        <taxon>Mycosphaerellales</taxon>
        <taxon>Mycosphaerellaceae</taxon>
        <taxon>Cercospora</taxon>
    </lineage>
</organism>
<name>A0A2S6BYX6_9PEZI</name>
<reference evidence="3" key="1">
    <citation type="journal article" date="2017" name="bioRxiv">
        <title>Conservation of a gene cluster reveals novel cercosporin biosynthetic mechanisms and extends production to the genus Colletotrichum.</title>
        <authorList>
            <person name="de Jonge R."/>
            <person name="Ebert M.K."/>
            <person name="Huitt-Roehl C.R."/>
            <person name="Pal P."/>
            <person name="Suttle J.C."/>
            <person name="Spanner R.E."/>
            <person name="Neubauer J.D."/>
            <person name="Jurick W.M.II."/>
            <person name="Stott K.A."/>
            <person name="Secor G.A."/>
            <person name="Thomma B.P.H.J."/>
            <person name="Van de Peer Y."/>
            <person name="Townsend C.A."/>
            <person name="Bolton M.D."/>
        </authorList>
    </citation>
    <scope>NUCLEOTIDE SEQUENCE [LARGE SCALE GENOMIC DNA]</scope>
    <source>
        <strain evidence="3">CBS538.71</strain>
    </source>
</reference>